<keyword evidence="4" id="KW-1185">Reference proteome</keyword>
<feature type="signal peptide" evidence="1">
    <location>
        <begin position="1"/>
        <end position="24"/>
    </location>
</feature>
<dbReference type="InterPro" id="IPR002508">
    <property type="entry name" value="MurNAc-LAA_cat"/>
</dbReference>
<gene>
    <name evidence="3" type="ORF">EDD72_10585</name>
</gene>
<dbReference type="Proteomes" id="UP000295788">
    <property type="component" value="Unassembled WGS sequence"/>
</dbReference>
<dbReference type="SMART" id="SM00646">
    <property type="entry name" value="Ami_3"/>
    <property type="match status" value="1"/>
</dbReference>
<proteinExistence type="predicted"/>
<dbReference type="EMBL" id="SMAB01000005">
    <property type="protein sequence ID" value="TCS83344.1"/>
    <property type="molecule type" value="Genomic_DNA"/>
</dbReference>
<evidence type="ECO:0000313" key="4">
    <source>
        <dbReference type="Proteomes" id="UP000295788"/>
    </source>
</evidence>
<feature type="chain" id="PRO_5020494504" evidence="1">
    <location>
        <begin position="25"/>
        <end position="568"/>
    </location>
</feature>
<comment type="caution">
    <text evidence="3">The sequence shown here is derived from an EMBL/GenBank/DDBJ whole genome shotgun (WGS) entry which is preliminary data.</text>
</comment>
<sequence>MRKSKVIILLLPLFFILFSTYSFAQELTVDRLAGKDRFETAVEVSKKGWSSADTVILAHYNGYADALTATPLAYKQNGPILLTETNRLTPVTKSEIQRLHAKNVIIVGGDGVVSPTVANELKNMNINVKRLGGKDRFDTALQIAQQLGTVDTSIIAYGRNFPDALTIGSYAAQNGYPILLVEKDTIPTKTAEALREKNIKKTIIVGGPGVISSNVYNKIPSPRRIYGNDRFGTAVAVVKNLNMSTAKMYIATGMNFADALTGAVLAAKENAPLLLTYKDKLPTETLNLIKEKKVTTFTILGGTGVVSNTLLSKTSLSILENSFTLAGKIIVLDAGHGPFDPGADGVIPGYDERDFNLQLVNRIAEKLKEYNPTLYIAPRDTSKDSKQSLKDRVDFANSKNADLFISIHHDSSTNPNAQGISTHYSSYRPGIAGSTDDAYVIYSGKQYPFVKEEDRRIYFNDNGTVKSASVDDVIVYDPTPTEAAQKSKILAERLAQDISALGFKKAYTVSGARDHNLYVTRWTNMPSVLIENGFISNPDEAKKVTDPTMQDKIAQVIVNHILEFFKNK</sequence>
<evidence type="ECO:0000256" key="1">
    <source>
        <dbReference type="SAM" id="SignalP"/>
    </source>
</evidence>
<dbReference type="OrthoDB" id="363232at2"/>
<evidence type="ECO:0000313" key="3">
    <source>
        <dbReference type="EMBL" id="TCS83344.1"/>
    </source>
</evidence>
<dbReference type="PANTHER" id="PTHR30032:SF8">
    <property type="entry name" value="GERMINATION-SPECIFIC N-ACETYLMURAMOYL-L-ALANINE AMIDASE"/>
    <property type="match status" value="1"/>
</dbReference>
<reference evidence="3 4" key="1">
    <citation type="submission" date="2019-03" db="EMBL/GenBank/DDBJ databases">
        <title>Genomic Encyclopedia of Type Strains, Phase IV (KMG-IV): sequencing the most valuable type-strain genomes for metagenomic binning, comparative biology and taxonomic classification.</title>
        <authorList>
            <person name="Goeker M."/>
        </authorList>
    </citation>
    <scope>NUCLEOTIDE SEQUENCE [LARGE SCALE GENOMIC DNA]</scope>
    <source>
        <strain evidence="3 4">DSM 23802</strain>
    </source>
</reference>
<dbReference type="SUPFAM" id="SSF53187">
    <property type="entry name" value="Zn-dependent exopeptidases"/>
    <property type="match status" value="1"/>
</dbReference>
<dbReference type="Gene3D" id="3.40.630.40">
    <property type="entry name" value="Zn-dependent exopeptidases"/>
    <property type="match status" value="1"/>
</dbReference>
<evidence type="ECO:0000259" key="2">
    <source>
        <dbReference type="SMART" id="SM00646"/>
    </source>
</evidence>
<keyword evidence="1" id="KW-0732">Signal</keyword>
<dbReference type="Pfam" id="PF04122">
    <property type="entry name" value="CW_binding_2"/>
    <property type="match status" value="3"/>
</dbReference>
<dbReference type="PANTHER" id="PTHR30032">
    <property type="entry name" value="N-ACETYLMURAMOYL-L-ALANINE AMIDASE-RELATED"/>
    <property type="match status" value="1"/>
</dbReference>
<accession>A0A4V2USY8</accession>
<dbReference type="RefSeq" id="WP_132767786.1">
    <property type="nucleotide sequence ID" value="NZ_SMAB01000005.1"/>
</dbReference>
<dbReference type="CDD" id="cd02696">
    <property type="entry name" value="MurNAc-LAA"/>
    <property type="match status" value="1"/>
</dbReference>
<dbReference type="InterPro" id="IPR051922">
    <property type="entry name" value="Bact_Sporulation_Assoc"/>
</dbReference>
<dbReference type="AlphaFoldDB" id="A0A4V2USY8"/>
<name>A0A4V2USY8_9BACI</name>
<protein>
    <submittedName>
        <fullName evidence="3">N-acetylmuramoyl-L-alanine amidase</fullName>
    </submittedName>
</protein>
<feature type="domain" description="MurNAc-LAA" evidence="2">
    <location>
        <begin position="393"/>
        <end position="562"/>
    </location>
</feature>
<organism evidence="3 4">
    <name type="scientific">Tepidibacillus fermentans</name>
    <dbReference type="NCBI Taxonomy" id="1281767"/>
    <lineage>
        <taxon>Bacteria</taxon>
        <taxon>Bacillati</taxon>
        <taxon>Bacillota</taxon>
        <taxon>Bacilli</taxon>
        <taxon>Bacillales</taxon>
        <taxon>Bacillaceae</taxon>
        <taxon>Tepidibacillus</taxon>
    </lineage>
</organism>
<dbReference type="InterPro" id="IPR007253">
    <property type="entry name" value="Cell_wall-bd_2"/>
</dbReference>
<dbReference type="GO" id="GO:0008745">
    <property type="term" value="F:N-acetylmuramoyl-L-alanine amidase activity"/>
    <property type="evidence" value="ECO:0007669"/>
    <property type="project" value="InterPro"/>
</dbReference>
<dbReference type="Pfam" id="PF01520">
    <property type="entry name" value="Amidase_3"/>
    <property type="match status" value="1"/>
</dbReference>
<dbReference type="Gene3D" id="3.40.50.12090">
    <property type="match status" value="2"/>
</dbReference>
<dbReference type="GO" id="GO:0009253">
    <property type="term" value="P:peptidoglycan catabolic process"/>
    <property type="evidence" value="ECO:0007669"/>
    <property type="project" value="InterPro"/>
</dbReference>